<keyword evidence="2" id="KW-1185">Reference proteome</keyword>
<evidence type="ECO:0000313" key="2">
    <source>
        <dbReference type="Proteomes" id="UP001396898"/>
    </source>
</evidence>
<accession>A0ABR1R3L2</accession>
<name>A0ABR1R3L2_9PEZI</name>
<organism evidence="1 2">
    <name type="scientific">Apiospora marii</name>
    <dbReference type="NCBI Taxonomy" id="335849"/>
    <lineage>
        <taxon>Eukaryota</taxon>
        <taxon>Fungi</taxon>
        <taxon>Dikarya</taxon>
        <taxon>Ascomycota</taxon>
        <taxon>Pezizomycotina</taxon>
        <taxon>Sordariomycetes</taxon>
        <taxon>Xylariomycetidae</taxon>
        <taxon>Amphisphaeriales</taxon>
        <taxon>Apiosporaceae</taxon>
        <taxon>Apiospora</taxon>
    </lineage>
</organism>
<dbReference type="Proteomes" id="UP001396898">
    <property type="component" value="Unassembled WGS sequence"/>
</dbReference>
<comment type="caution">
    <text evidence="1">The sequence shown here is derived from an EMBL/GenBank/DDBJ whole genome shotgun (WGS) entry which is preliminary data.</text>
</comment>
<reference evidence="1 2" key="1">
    <citation type="submission" date="2023-01" db="EMBL/GenBank/DDBJ databases">
        <title>Analysis of 21 Apiospora genomes using comparative genomics revels a genus with tremendous synthesis potential of carbohydrate active enzymes and secondary metabolites.</title>
        <authorList>
            <person name="Sorensen T."/>
        </authorList>
    </citation>
    <scope>NUCLEOTIDE SEQUENCE [LARGE SCALE GENOMIC DNA]</scope>
    <source>
        <strain evidence="1 2">CBS 20057</strain>
    </source>
</reference>
<evidence type="ECO:0000313" key="1">
    <source>
        <dbReference type="EMBL" id="KAK7998527.1"/>
    </source>
</evidence>
<dbReference type="EMBL" id="JAQQWI010000021">
    <property type="protein sequence ID" value="KAK7998527.1"/>
    <property type="molecule type" value="Genomic_DNA"/>
</dbReference>
<sequence length="199" mass="23044">MPPTIHSLILTDKTSTLDVLDVPTMVKRLEECVKEPLAKLLENPDVSREDNIATLRTLLIKHDIGQSGRHLSEELKDIIFEAMVRIVERDKSAGLTKVFDEKPYRPYGISFVRIGANNEAHGLFKHLDDDLQIEFQSYLERKTSAQVRDHYLNRDNRKTYYAQCLDIVDYVELKSAEYVKEMERKIILDAVDPDLDQQL</sequence>
<gene>
    <name evidence="1" type="ORF">PG991_015006</name>
</gene>
<protein>
    <submittedName>
        <fullName evidence="1">Uncharacterized protein</fullName>
    </submittedName>
</protein>
<proteinExistence type="predicted"/>